<dbReference type="PROSITE" id="PS50198">
    <property type="entry name" value="PPIC_PPIASE_2"/>
    <property type="match status" value="2"/>
</dbReference>
<keyword evidence="1" id="KW-0697">Rotamase</keyword>
<keyword evidence="1 3" id="KW-0413">Isomerase</keyword>
<sequence>MGMILACSPKTQVNQSTSPSDEPQYLLTVGNENVPAEEFLHMLSKNRDFNQTGEKLSPEEFEENLALFIDYKLKVKEAEALGMHESEDFVREFGTFKEDLKKPYLLENSLQEGELRKAYSRMQEVVHAQHILLRFPPNASKEDSIAVLRMAINLKEKAEGGENFGELALEYSQDPSVSTNQGDLGYFTSLQMVYAFEDAVYQLQEGQVSDPVLTSFGYHIIKLIDRKPNPGQVRVSHILVRTDPADPVSEDRARRKITDIYTELQKDDVSWDEVCKAYSEDNATKNSSGNLPWFGVGAFIKEFENAAFSLREEGEISAPVKSPYGYHIIRLEEKKPIASYEEMEESLKSKILRDSRSDLIQSQVIAIQKSKYNFKENTAIINASISSMKQSSGGISNAHQILADKNLMDSTLFTINEKPKKVSDLVSFIEADEVVIKPSQRNQFKAWLDKFIETSLAETEEMDLLANNEDYRLLIKEYRDGILLFNLMNEMVWQKALKDSAGLQEYFTEHQDQYQWKDRVQALIIKINKTSVKSPVQEFLTDKPYNSQLKSELTNYLEKDHSPLEFSIDQGTYEYADHPVLKKAALQKKLQQVTVDNKTYIVLLGEQFPAGPKALNETKGKVIQDYQESLDQNLISLLKENYIIQINEDEKNRIADIVVTQN</sequence>
<dbReference type="Proteomes" id="UP000647133">
    <property type="component" value="Unassembled WGS sequence"/>
</dbReference>
<gene>
    <name evidence="3" type="ORF">IFO69_06245</name>
</gene>
<evidence type="ECO:0000313" key="3">
    <source>
        <dbReference type="EMBL" id="MBD8488342.1"/>
    </source>
</evidence>
<dbReference type="Gene3D" id="3.10.50.40">
    <property type="match status" value="2"/>
</dbReference>
<dbReference type="Pfam" id="PF00639">
    <property type="entry name" value="Rotamase"/>
    <property type="match status" value="2"/>
</dbReference>
<dbReference type="InterPro" id="IPR050245">
    <property type="entry name" value="PrsA_foldase"/>
</dbReference>
<dbReference type="SUPFAM" id="SSF54534">
    <property type="entry name" value="FKBP-like"/>
    <property type="match status" value="2"/>
</dbReference>
<dbReference type="InterPro" id="IPR000297">
    <property type="entry name" value="PPIase_PpiC"/>
</dbReference>
<dbReference type="GO" id="GO:0016853">
    <property type="term" value="F:isomerase activity"/>
    <property type="evidence" value="ECO:0007669"/>
    <property type="project" value="UniProtKB-KW"/>
</dbReference>
<protein>
    <submittedName>
        <fullName evidence="3">Peptidylprolyl isomerase</fullName>
    </submittedName>
</protein>
<keyword evidence="4" id="KW-1185">Reference proteome</keyword>
<evidence type="ECO:0000313" key="4">
    <source>
        <dbReference type="Proteomes" id="UP000647133"/>
    </source>
</evidence>
<dbReference type="EMBL" id="JACYTQ010000002">
    <property type="protein sequence ID" value="MBD8488342.1"/>
    <property type="molecule type" value="Genomic_DNA"/>
</dbReference>
<dbReference type="PANTHER" id="PTHR47245">
    <property type="entry name" value="PEPTIDYLPROLYL ISOMERASE"/>
    <property type="match status" value="1"/>
</dbReference>
<accession>A0ABR9AJ41</accession>
<name>A0ABR9AJ41_9BACT</name>
<evidence type="ECO:0000259" key="2">
    <source>
        <dbReference type="PROSITE" id="PS50198"/>
    </source>
</evidence>
<dbReference type="InterPro" id="IPR046357">
    <property type="entry name" value="PPIase_dom_sf"/>
</dbReference>
<organism evidence="3 4">
    <name type="scientific">Echinicola arenosa</name>
    <dbReference type="NCBI Taxonomy" id="2774144"/>
    <lineage>
        <taxon>Bacteria</taxon>
        <taxon>Pseudomonadati</taxon>
        <taxon>Bacteroidota</taxon>
        <taxon>Cytophagia</taxon>
        <taxon>Cytophagales</taxon>
        <taxon>Cyclobacteriaceae</taxon>
        <taxon>Echinicola</taxon>
    </lineage>
</organism>
<feature type="domain" description="PpiC" evidence="2">
    <location>
        <begin position="123"/>
        <end position="225"/>
    </location>
</feature>
<dbReference type="PANTHER" id="PTHR47245:SF2">
    <property type="entry name" value="PEPTIDYL-PROLYL CIS-TRANS ISOMERASE HP_0175-RELATED"/>
    <property type="match status" value="1"/>
</dbReference>
<comment type="caution">
    <text evidence="3">The sequence shown here is derived from an EMBL/GenBank/DDBJ whole genome shotgun (WGS) entry which is preliminary data.</text>
</comment>
<reference evidence="3 4" key="1">
    <citation type="submission" date="2020-09" db="EMBL/GenBank/DDBJ databases">
        <title>Echinicola sp. CAU 1574 isolated from sand of Sido Beach.</title>
        <authorList>
            <person name="Kim W."/>
        </authorList>
    </citation>
    <scope>NUCLEOTIDE SEQUENCE [LARGE SCALE GENOMIC DNA]</scope>
    <source>
        <strain evidence="3 4">CAU 1574</strain>
    </source>
</reference>
<proteinExistence type="predicted"/>
<evidence type="ECO:0000256" key="1">
    <source>
        <dbReference type="PROSITE-ProRule" id="PRU00278"/>
    </source>
</evidence>
<feature type="domain" description="PpiC" evidence="2">
    <location>
        <begin position="230"/>
        <end position="333"/>
    </location>
</feature>